<proteinExistence type="predicted"/>
<dbReference type="AlphaFoldDB" id="A0A2J6SI51"/>
<gene>
    <name evidence="1" type="ORF">K444DRAFT_268721</name>
</gene>
<dbReference type="InterPro" id="IPR032675">
    <property type="entry name" value="LRR_dom_sf"/>
</dbReference>
<keyword evidence="2" id="KW-1185">Reference proteome</keyword>
<dbReference type="InParanoid" id="A0A2J6SI51"/>
<dbReference type="GeneID" id="36579541"/>
<evidence type="ECO:0008006" key="3">
    <source>
        <dbReference type="Google" id="ProtNLM"/>
    </source>
</evidence>
<protein>
    <recommendedName>
        <fullName evidence="3">RNI-like protein</fullName>
    </recommendedName>
</protein>
<dbReference type="RefSeq" id="XP_024727348.1">
    <property type="nucleotide sequence ID" value="XM_024871459.1"/>
</dbReference>
<dbReference type="OrthoDB" id="3945550at2759"/>
<dbReference type="EMBL" id="KZ613913">
    <property type="protein sequence ID" value="PMD50444.1"/>
    <property type="molecule type" value="Genomic_DNA"/>
</dbReference>
<dbReference type="Proteomes" id="UP000235371">
    <property type="component" value="Unassembled WGS sequence"/>
</dbReference>
<dbReference type="Gene3D" id="3.80.10.10">
    <property type="entry name" value="Ribonuclease Inhibitor"/>
    <property type="match status" value="1"/>
</dbReference>
<dbReference type="SUPFAM" id="SSF52047">
    <property type="entry name" value="RNI-like"/>
    <property type="match status" value="1"/>
</dbReference>
<sequence length="236" mass="26373">MREQFKKNVVISPNSIRSLRCRGKYNMMSFKEFTDITKLHTLDVGYLDGARDIVSLLAQWQSEDLPELKHLSFALNDSAGVGVYDLMSDFLKTCSPLESLSIKDGANYIPLSAVLSHKATLRTLVLHEVESASSDVGRSMSIEEVKWPSESCEELEDITIDAGKISTGDGLNEILSTLATFPLLHTIRLYIPLGVADETSRTPHIFLDEDETRAEIEAHRMKPFNPIEDSGWLENA</sequence>
<reference evidence="1 2" key="1">
    <citation type="submission" date="2016-04" db="EMBL/GenBank/DDBJ databases">
        <title>A degradative enzymes factory behind the ericoid mycorrhizal symbiosis.</title>
        <authorList>
            <consortium name="DOE Joint Genome Institute"/>
            <person name="Martino E."/>
            <person name="Morin E."/>
            <person name="Grelet G."/>
            <person name="Kuo A."/>
            <person name="Kohler A."/>
            <person name="Daghino S."/>
            <person name="Barry K."/>
            <person name="Choi C."/>
            <person name="Cichocki N."/>
            <person name="Clum A."/>
            <person name="Copeland A."/>
            <person name="Hainaut M."/>
            <person name="Haridas S."/>
            <person name="Labutti K."/>
            <person name="Lindquist E."/>
            <person name="Lipzen A."/>
            <person name="Khouja H.-R."/>
            <person name="Murat C."/>
            <person name="Ohm R."/>
            <person name="Olson A."/>
            <person name="Spatafora J."/>
            <person name="Veneault-Fourrey C."/>
            <person name="Henrissat B."/>
            <person name="Grigoriev I."/>
            <person name="Martin F."/>
            <person name="Perotto S."/>
        </authorList>
    </citation>
    <scope>NUCLEOTIDE SEQUENCE [LARGE SCALE GENOMIC DNA]</scope>
    <source>
        <strain evidence="1 2">E</strain>
    </source>
</reference>
<accession>A0A2J6SI51</accession>
<evidence type="ECO:0000313" key="2">
    <source>
        <dbReference type="Proteomes" id="UP000235371"/>
    </source>
</evidence>
<organism evidence="1 2">
    <name type="scientific">Hyaloscypha bicolor E</name>
    <dbReference type="NCBI Taxonomy" id="1095630"/>
    <lineage>
        <taxon>Eukaryota</taxon>
        <taxon>Fungi</taxon>
        <taxon>Dikarya</taxon>
        <taxon>Ascomycota</taxon>
        <taxon>Pezizomycotina</taxon>
        <taxon>Leotiomycetes</taxon>
        <taxon>Helotiales</taxon>
        <taxon>Hyaloscyphaceae</taxon>
        <taxon>Hyaloscypha</taxon>
        <taxon>Hyaloscypha bicolor</taxon>
    </lineage>
</organism>
<name>A0A2J6SI51_9HELO</name>
<evidence type="ECO:0000313" key="1">
    <source>
        <dbReference type="EMBL" id="PMD50444.1"/>
    </source>
</evidence>